<keyword evidence="3" id="KW-1185">Reference proteome</keyword>
<keyword evidence="1" id="KW-0812">Transmembrane</keyword>
<dbReference type="EMBL" id="BAUT01000072">
    <property type="protein sequence ID" value="GAE27925.1"/>
    <property type="molecule type" value="Genomic_DNA"/>
</dbReference>
<evidence type="ECO:0000313" key="2">
    <source>
        <dbReference type="EMBL" id="GAE27925.1"/>
    </source>
</evidence>
<feature type="transmembrane region" description="Helical" evidence="1">
    <location>
        <begin position="31"/>
        <end position="51"/>
    </location>
</feature>
<accession>W4Q7K9</accession>
<organism evidence="2 3">
    <name type="scientific">Halalkalibacter wakoensis JCM 9140</name>
    <dbReference type="NCBI Taxonomy" id="1236970"/>
    <lineage>
        <taxon>Bacteria</taxon>
        <taxon>Bacillati</taxon>
        <taxon>Bacillota</taxon>
        <taxon>Bacilli</taxon>
        <taxon>Bacillales</taxon>
        <taxon>Bacillaceae</taxon>
        <taxon>Halalkalibacter</taxon>
    </lineage>
</organism>
<feature type="transmembrane region" description="Helical" evidence="1">
    <location>
        <begin position="6"/>
        <end position="24"/>
    </location>
</feature>
<dbReference type="STRING" id="1236970.JCM9140_4093"/>
<keyword evidence="1" id="KW-1133">Transmembrane helix</keyword>
<name>W4Q7K9_9BACI</name>
<gene>
    <name evidence="2" type="ORF">JCM9140_4093</name>
</gene>
<reference evidence="2" key="1">
    <citation type="journal article" date="2014" name="Genome Announc.">
        <title>Draft Genome Sequences of Three Alkaliphilic Bacillus Strains, Bacillus wakoensis JCM 9140T, Bacillus akibai JCM 9157T, and Bacillus hemicellulosilyticus JCM 9152T.</title>
        <authorList>
            <person name="Yuki M."/>
            <person name="Oshima K."/>
            <person name="Suda W."/>
            <person name="Oshida Y."/>
            <person name="Kitamura K."/>
            <person name="Iida T."/>
            <person name="Hattori M."/>
            <person name="Ohkuma M."/>
        </authorList>
    </citation>
    <scope>NUCLEOTIDE SEQUENCE [LARGE SCALE GENOMIC DNA]</scope>
    <source>
        <strain evidence="2">JCM 9140</strain>
    </source>
</reference>
<sequence>MNLPQLVISMVLFLILFFGIGFLLNMVLRSTWVMAFIYPIIVILIVDNVGFFDYLTAPAASFSMLLSDLGALHFVDVLVLTSGFVGAIVAGIVIKMLRVRGYQMF</sequence>
<dbReference type="Proteomes" id="UP000018890">
    <property type="component" value="Unassembled WGS sequence"/>
</dbReference>
<evidence type="ECO:0000256" key="1">
    <source>
        <dbReference type="SAM" id="Phobius"/>
    </source>
</evidence>
<dbReference type="InterPro" id="IPR025917">
    <property type="entry name" value="YuiB"/>
</dbReference>
<evidence type="ECO:0008006" key="4">
    <source>
        <dbReference type="Google" id="ProtNLM"/>
    </source>
</evidence>
<evidence type="ECO:0000313" key="3">
    <source>
        <dbReference type="Proteomes" id="UP000018890"/>
    </source>
</evidence>
<dbReference type="AlphaFoldDB" id="W4Q7K9"/>
<protein>
    <recommendedName>
        <fullName evidence="4">YuiB protein</fullName>
    </recommendedName>
</protein>
<feature type="transmembrane region" description="Helical" evidence="1">
    <location>
        <begin position="71"/>
        <end position="94"/>
    </location>
</feature>
<proteinExistence type="predicted"/>
<dbReference type="RefSeq" id="WP_034749879.1">
    <property type="nucleotide sequence ID" value="NZ_BAUT01000072.1"/>
</dbReference>
<dbReference type="Pfam" id="PF14068">
    <property type="entry name" value="YuiB"/>
    <property type="match status" value="1"/>
</dbReference>
<keyword evidence="1" id="KW-0472">Membrane</keyword>
<comment type="caution">
    <text evidence="2">The sequence shown here is derived from an EMBL/GenBank/DDBJ whole genome shotgun (WGS) entry which is preliminary data.</text>
</comment>